<sequence length="627" mass="67221">MTHDPAGPAPAPDTERSPHTGLTRAHWEHTADRLLGAVRRHARPGNALIDLPGPPSGSGTWSDGLEGFARTFLLAAFRAAHAPEDEAARILAPWAEGLAHGSDPAAPHRWPRPADVRQARVEAASLAIGLHETRHLLWDRLPDPVRERLCDWLSDLAGAEVPPNNWVWFRAVTAAFLRSVGAPYSAADIEHAIAETDGWYLGHGWYTDGRRTNVDHYNGWAMHLYPLWYCRVSGAEAEPGLRERYRERLRAFLTDAAHLVAGDGAPLHQGRSLTYRFAAAAPFWNGVLFGADPLPPGLARRAASGMLRHFTERGAMEPDGLLSLGWHRSFEPVRQRYSGPASPYWASKGFSGLLLPPDHPAWTVREAPLPVEQGDFTRALPAPGWVVSGTAADGVIRVANHGTEHSNGYEPFYSRAAYTTHTSPDVADDAPGNRTSVLAADGTPSRRGPLRRVLAEGRAAVSRHRATWPDGEAQDRERQDREAQGPWVTEAAVLNGPWEVRLVALAPGRRVRIGGHALAADEPPAGHGGAVRRADGLTSGLVAPGGGGEARLHRAEGVNAFGRYSATPVYEAAGPLHVVAVFLGATADGTLPPAPAWESAPAAAPGSAQVTVRWPDGSADSVVLPAP</sequence>
<dbReference type="Pfam" id="PF10022">
    <property type="entry name" value="DUF2264"/>
    <property type="match status" value="1"/>
</dbReference>
<name>A0A1W7CZ98_9ACTN</name>
<dbReference type="AlphaFoldDB" id="A0A1W7CZ98"/>
<dbReference type="PANTHER" id="PTHR35339:SF4">
    <property type="entry name" value="LINALOOL DEHYDRATASE_ISOMERASE DOMAIN-CONTAINING PROTEIN"/>
    <property type="match status" value="1"/>
</dbReference>
<accession>A0A1W7CZ98</accession>
<dbReference type="InterPro" id="IPR016624">
    <property type="entry name" value="UCP014753"/>
</dbReference>
<keyword evidence="4" id="KW-1185">Reference proteome</keyword>
<evidence type="ECO:0000313" key="3">
    <source>
        <dbReference type="EMBL" id="ARQ70171.1"/>
    </source>
</evidence>
<dbReference type="InterPro" id="IPR049349">
    <property type="entry name" value="DUF2264_N"/>
</dbReference>
<dbReference type="OrthoDB" id="9813465at2"/>
<gene>
    <name evidence="3" type="ORF">CAG99_16125</name>
</gene>
<dbReference type="Proteomes" id="UP000194218">
    <property type="component" value="Chromosome"/>
</dbReference>
<reference evidence="3 4" key="1">
    <citation type="submission" date="2017-05" db="EMBL/GenBank/DDBJ databases">
        <title>Complete genome sequence of Streptomyces sp. SCSIO 03032 revealed the diverse biosynthetic pathways for its bioactive secondary metabolites.</title>
        <authorList>
            <person name="Ma L."/>
            <person name="Zhu Y."/>
            <person name="Zhang W."/>
            <person name="Zhang G."/>
            <person name="Tian X."/>
            <person name="Zhang S."/>
            <person name="Zhang C."/>
        </authorList>
    </citation>
    <scope>NUCLEOTIDE SEQUENCE [LARGE SCALE GENOMIC DNA]</scope>
    <source>
        <strain evidence="3 4">SCSIO 03032</strain>
    </source>
</reference>
<feature type="domain" description="DUF2264" evidence="2">
    <location>
        <begin position="23"/>
        <end position="368"/>
    </location>
</feature>
<dbReference type="PANTHER" id="PTHR35339">
    <property type="entry name" value="LINALOOL DEHYDRATASE_ISOMERASE DOMAIN-CONTAINING PROTEIN"/>
    <property type="match status" value="1"/>
</dbReference>
<evidence type="ECO:0000313" key="4">
    <source>
        <dbReference type="Proteomes" id="UP000194218"/>
    </source>
</evidence>
<organism evidence="3 4">
    <name type="scientific">Streptomyces marincola</name>
    <dbReference type="NCBI Taxonomy" id="2878388"/>
    <lineage>
        <taxon>Bacteria</taxon>
        <taxon>Bacillati</taxon>
        <taxon>Actinomycetota</taxon>
        <taxon>Actinomycetes</taxon>
        <taxon>Kitasatosporales</taxon>
        <taxon>Streptomycetaceae</taxon>
        <taxon>Streptomyces</taxon>
    </lineage>
</organism>
<feature type="compositionally biased region" description="Basic and acidic residues" evidence="1">
    <location>
        <begin position="473"/>
        <end position="483"/>
    </location>
</feature>
<evidence type="ECO:0000256" key="1">
    <source>
        <dbReference type="SAM" id="MobiDB-lite"/>
    </source>
</evidence>
<proteinExistence type="predicted"/>
<dbReference type="RefSeq" id="WP_086160025.1">
    <property type="nucleotide sequence ID" value="NZ_CP021121.1"/>
</dbReference>
<dbReference type="KEGG" id="smao:CAG99_16125"/>
<evidence type="ECO:0000259" key="2">
    <source>
        <dbReference type="Pfam" id="PF10022"/>
    </source>
</evidence>
<dbReference type="EMBL" id="CP021121">
    <property type="protein sequence ID" value="ARQ70171.1"/>
    <property type="molecule type" value="Genomic_DNA"/>
</dbReference>
<feature type="region of interest" description="Disordered" evidence="1">
    <location>
        <begin position="423"/>
        <end position="484"/>
    </location>
</feature>
<protein>
    <recommendedName>
        <fullName evidence="2">DUF2264 domain-containing protein</fullName>
    </recommendedName>
</protein>
<feature type="region of interest" description="Disordered" evidence="1">
    <location>
        <begin position="1"/>
        <end position="22"/>
    </location>
</feature>